<reference evidence="1 2" key="1">
    <citation type="journal article" date="2013" name="PLoS ONE">
        <title>Predicting the Proteins of Angomonas deanei, Strigomonas culicis and Their Respective Endosymbionts Reveals New Aspects of the Trypanosomatidae Family.</title>
        <authorList>
            <person name="Motta M.C."/>
            <person name="Martins A.C."/>
            <person name="de Souza S.S."/>
            <person name="Catta-Preta C.M."/>
            <person name="Silva R."/>
            <person name="Klein C.C."/>
            <person name="de Almeida L.G."/>
            <person name="de Lima Cunha O."/>
            <person name="Ciapina L.P."/>
            <person name="Brocchi M."/>
            <person name="Colabardini A.C."/>
            <person name="de Araujo Lima B."/>
            <person name="Machado C.R."/>
            <person name="de Almeida Soares C.M."/>
            <person name="Probst C.M."/>
            <person name="de Menezes C.B."/>
            <person name="Thompson C.E."/>
            <person name="Bartholomeu D.C."/>
            <person name="Gradia D.F."/>
            <person name="Pavoni D.P."/>
            <person name="Grisard E.C."/>
            <person name="Fantinatti-Garboggini F."/>
            <person name="Marchini F.K."/>
            <person name="Rodrigues-Luiz G.F."/>
            <person name="Wagner G."/>
            <person name="Goldman G.H."/>
            <person name="Fietto J.L."/>
            <person name="Elias M.C."/>
            <person name="Goldman M.H."/>
            <person name="Sagot M.F."/>
            <person name="Pereira M."/>
            <person name="Stoco P.H."/>
            <person name="de Mendonca-Neto R.P."/>
            <person name="Teixeira S.M."/>
            <person name="Maciel T.E."/>
            <person name="de Oliveira Mendes T.A."/>
            <person name="Urmenyi T.P."/>
            <person name="de Souza W."/>
            <person name="Schenkman S."/>
            <person name="de Vasconcelos A.T."/>
        </authorList>
    </citation>
    <scope>NUCLEOTIDE SEQUENCE [LARGE SCALE GENOMIC DNA]</scope>
</reference>
<accession>S9V0D6</accession>
<organism evidence="1 2">
    <name type="scientific">Strigomonas culicis</name>
    <dbReference type="NCBI Taxonomy" id="28005"/>
    <lineage>
        <taxon>Eukaryota</taxon>
        <taxon>Discoba</taxon>
        <taxon>Euglenozoa</taxon>
        <taxon>Kinetoplastea</taxon>
        <taxon>Metakinetoplastina</taxon>
        <taxon>Trypanosomatida</taxon>
        <taxon>Trypanosomatidae</taxon>
        <taxon>Strigomonadinae</taxon>
        <taxon>Strigomonas</taxon>
    </lineage>
</organism>
<sequence length="278" mass="29659">MTNTNPQSVNSITDCSISGSGLTFSGFSSSVSSTIPLFNLTLTQTTVTKSSFYIKNYFPQLSNFIISYTTASMTGNTGVFDFRSLAPDKFVVIYVYETSATWNADGTGGSVLLMGGSVKQSFNKYSGLYLVNTYARRAQHILFHVDPFCSTTASCLVINNDVLTVDNATCVDCTAAIIRSDHVKYFITAANNAVVRFSNCTSTGGKSLLGSYSTTAFTFSSTANLIIYGISVDGPFLAAGTPPPQIAGLGYFSLMHINAESMQTTTTTFPTLSLAATM</sequence>
<gene>
    <name evidence="1" type="ORF">STCU_11455</name>
</gene>
<dbReference type="Proteomes" id="UP000015354">
    <property type="component" value="Unassembled WGS sequence"/>
</dbReference>
<keyword evidence="2" id="KW-1185">Reference proteome</keyword>
<dbReference type="EMBL" id="ATMH01011420">
    <property type="protein sequence ID" value="EPY16240.1"/>
    <property type="molecule type" value="Genomic_DNA"/>
</dbReference>
<proteinExistence type="predicted"/>
<dbReference type="AlphaFoldDB" id="S9V0D6"/>
<name>S9V0D6_9TRYP</name>
<comment type="caution">
    <text evidence="1">The sequence shown here is derived from an EMBL/GenBank/DDBJ whole genome shotgun (WGS) entry which is preliminary data.</text>
</comment>
<evidence type="ECO:0000313" key="2">
    <source>
        <dbReference type="Proteomes" id="UP000015354"/>
    </source>
</evidence>
<evidence type="ECO:0000313" key="1">
    <source>
        <dbReference type="EMBL" id="EPY16240.1"/>
    </source>
</evidence>
<protein>
    <submittedName>
        <fullName evidence="1">Uncharacterized protein</fullName>
    </submittedName>
</protein>